<protein>
    <submittedName>
        <fullName evidence="2">Uncharacterized protein</fullName>
    </submittedName>
</protein>
<evidence type="ECO:0000313" key="3">
    <source>
        <dbReference type="Proteomes" id="UP001220256"/>
    </source>
</evidence>
<evidence type="ECO:0000256" key="1">
    <source>
        <dbReference type="SAM" id="MobiDB-lite"/>
    </source>
</evidence>
<evidence type="ECO:0000313" key="2">
    <source>
        <dbReference type="EMBL" id="KAJ5260433.1"/>
    </source>
</evidence>
<gene>
    <name evidence="2" type="ORF">N7505_009814</name>
</gene>
<sequence length="67" mass="7242">MLCSSKCQRSSTEAGYDGHPENDENSQAATAVLESPPADDLGQDKTDESEEDSFLPSPVARLINSIW</sequence>
<name>A0ABQ8W923_PENCH</name>
<dbReference type="Proteomes" id="UP001220256">
    <property type="component" value="Unassembled WGS sequence"/>
</dbReference>
<organism evidence="2 3">
    <name type="scientific">Penicillium chrysogenum</name>
    <name type="common">Penicillium notatum</name>
    <dbReference type="NCBI Taxonomy" id="5076"/>
    <lineage>
        <taxon>Eukaryota</taxon>
        <taxon>Fungi</taxon>
        <taxon>Dikarya</taxon>
        <taxon>Ascomycota</taxon>
        <taxon>Pezizomycotina</taxon>
        <taxon>Eurotiomycetes</taxon>
        <taxon>Eurotiomycetidae</taxon>
        <taxon>Eurotiales</taxon>
        <taxon>Aspergillaceae</taxon>
        <taxon>Penicillium</taxon>
        <taxon>Penicillium chrysogenum species complex</taxon>
    </lineage>
</organism>
<reference evidence="2 3" key="1">
    <citation type="journal article" date="2023" name="IMA Fungus">
        <title>Comparative genomic study of the Penicillium genus elucidates a diverse pangenome and 15 lateral gene transfer events.</title>
        <authorList>
            <person name="Petersen C."/>
            <person name="Sorensen T."/>
            <person name="Nielsen M.R."/>
            <person name="Sondergaard T.E."/>
            <person name="Sorensen J.L."/>
            <person name="Fitzpatrick D.A."/>
            <person name="Frisvad J.C."/>
            <person name="Nielsen K.L."/>
        </authorList>
    </citation>
    <scope>NUCLEOTIDE SEQUENCE [LARGE SCALE GENOMIC DNA]</scope>
    <source>
        <strain evidence="2 3">IBT 3361</strain>
    </source>
</reference>
<feature type="region of interest" description="Disordered" evidence="1">
    <location>
        <begin position="1"/>
        <end position="57"/>
    </location>
</feature>
<dbReference type="EMBL" id="JAPVEB010000008">
    <property type="protein sequence ID" value="KAJ5260433.1"/>
    <property type="molecule type" value="Genomic_DNA"/>
</dbReference>
<keyword evidence="3" id="KW-1185">Reference proteome</keyword>
<proteinExistence type="predicted"/>
<feature type="compositionally biased region" description="Polar residues" evidence="1">
    <location>
        <begin position="1"/>
        <end position="13"/>
    </location>
</feature>
<comment type="caution">
    <text evidence="2">The sequence shown here is derived from an EMBL/GenBank/DDBJ whole genome shotgun (WGS) entry which is preliminary data.</text>
</comment>
<accession>A0ABQ8W923</accession>